<dbReference type="Proteomes" id="UP000219621">
    <property type="component" value="Unassembled WGS sequence"/>
</dbReference>
<dbReference type="SUPFAM" id="SSF55781">
    <property type="entry name" value="GAF domain-like"/>
    <property type="match status" value="1"/>
</dbReference>
<sequence length="266" mass="29048">MEENTREPAGPYIVPALQKALRVLELFSAERRSLTTADFAAHLGVSASSIYRIVFTLTEMGYLTKTGRNTYELGPQVVSRGFSFLAGREILQVAVPYINRLRDDTSMSSHMAVREGTEAIYIYRALAPQRISVNVPVGSRFPCHTIAMGRVLLTALDDDDLTTLYKGVRIDGYPPPAPQTLLELKERIAADRRAGWALDYSDYSTAIAAPIRDYVGQVVAAINVSGPDMVMHNDGVQDSLRAALLKTADAISRDLGWSGRAAPATS</sequence>
<evidence type="ECO:0000256" key="1">
    <source>
        <dbReference type="ARBA" id="ARBA00023015"/>
    </source>
</evidence>
<dbReference type="Gene3D" id="1.10.10.10">
    <property type="entry name" value="Winged helix-like DNA-binding domain superfamily/Winged helix DNA-binding domain"/>
    <property type="match status" value="1"/>
</dbReference>
<protein>
    <submittedName>
        <fullName evidence="6">Transcriptional regulator, IclR family</fullName>
    </submittedName>
</protein>
<dbReference type="RefSeq" id="WP_097277919.1">
    <property type="nucleotide sequence ID" value="NZ_OCNJ01000002.1"/>
</dbReference>
<dbReference type="PROSITE" id="PS51078">
    <property type="entry name" value="ICLR_ED"/>
    <property type="match status" value="1"/>
</dbReference>
<dbReference type="PROSITE" id="PS51077">
    <property type="entry name" value="HTH_ICLR"/>
    <property type="match status" value="1"/>
</dbReference>
<proteinExistence type="predicted"/>
<dbReference type="InterPro" id="IPR029016">
    <property type="entry name" value="GAF-like_dom_sf"/>
</dbReference>
<gene>
    <name evidence="6" type="ORF">SAMN05421508_102143</name>
</gene>
<dbReference type="GO" id="GO:0003700">
    <property type="term" value="F:DNA-binding transcription factor activity"/>
    <property type="evidence" value="ECO:0007669"/>
    <property type="project" value="TreeGrafter"/>
</dbReference>
<dbReference type="InterPro" id="IPR050707">
    <property type="entry name" value="HTH_MetabolicPath_Reg"/>
</dbReference>
<evidence type="ECO:0000259" key="4">
    <source>
        <dbReference type="PROSITE" id="PS51077"/>
    </source>
</evidence>
<evidence type="ECO:0000259" key="5">
    <source>
        <dbReference type="PROSITE" id="PS51078"/>
    </source>
</evidence>
<dbReference type="AlphaFoldDB" id="A0A286G9F3"/>
<dbReference type="PANTHER" id="PTHR30136:SF35">
    <property type="entry name" value="HTH-TYPE TRANSCRIPTIONAL REGULATOR RV1719"/>
    <property type="match status" value="1"/>
</dbReference>
<feature type="domain" description="HTH iclR-type" evidence="4">
    <location>
        <begin position="14"/>
        <end position="75"/>
    </location>
</feature>
<dbReference type="InterPro" id="IPR014757">
    <property type="entry name" value="Tscrpt_reg_IclR_C"/>
</dbReference>
<accession>A0A286G9F3</accession>
<dbReference type="OrthoDB" id="6057486at2"/>
<dbReference type="Pfam" id="PF09339">
    <property type="entry name" value="HTH_IclR"/>
    <property type="match status" value="1"/>
</dbReference>
<reference evidence="6 7" key="1">
    <citation type="submission" date="2017-09" db="EMBL/GenBank/DDBJ databases">
        <authorList>
            <person name="Ehlers B."/>
            <person name="Leendertz F.H."/>
        </authorList>
    </citation>
    <scope>NUCLEOTIDE SEQUENCE [LARGE SCALE GENOMIC DNA]</scope>
    <source>
        <strain evidence="6 7">USBA 140</strain>
    </source>
</reference>
<dbReference type="SMART" id="SM00346">
    <property type="entry name" value="HTH_ICLR"/>
    <property type="match status" value="1"/>
</dbReference>
<dbReference type="SUPFAM" id="SSF46785">
    <property type="entry name" value="Winged helix' DNA-binding domain"/>
    <property type="match status" value="1"/>
</dbReference>
<dbReference type="InterPro" id="IPR005471">
    <property type="entry name" value="Tscrpt_reg_IclR_N"/>
</dbReference>
<dbReference type="InterPro" id="IPR036388">
    <property type="entry name" value="WH-like_DNA-bd_sf"/>
</dbReference>
<evidence type="ECO:0000313" key="6">
    <source>
        <dbReference type="EMBL" id="SOD91856.1"/>
    </source>
</evidence>
<dbReference type="PANTHER" id="PTHR30136">
    <property type="entry name" value="HELIX-TURN-HELIX TRANSCRIPTIONAL REGULATOR, ICLR FAMILY"/>
    <property type="match status" value="1"/>
</dbReference>
<dbReference type="EMBL" id="OCNJ01000002">
    <property type="protein sequence ID" value="SOD91856.1"/>
    <property type="molecule type" value="Genomic_DNA"/>
</dbReference>
<dbReference type="GO" id="GO:0003677">
    <property type="term" value="F:DNA binding"/>
    <property type="evidence" value="ECO:0007669"/>
    <property type="project" value="UniProtKB-KW"/>
</dbReference>
<evidence type="ECO:0000313" key="7">
    <source>
        <dbReference type="Proteomes" id="UP000219621"/>
    </source>
</evidence>
<dbReference type="Pfam" id="PF01614">
    <property type="entry name" value="IclR_C"/>
    <property type="match status" value="1"/>
</dbReference>
<feature type="domain" description="IclR-ED" evidence="5">
    <location>
        <begin position="76"/>
        <end position="257"/>
    </location>
</feature>
<keyword evidence="7" id="KW-1185">Reference proteome</keyword>
<dbReference type="GO" id="GO:0045892">
    <property type="term" value="P:negative regulation of DNA-templated transcription"/>
    <property type="evidence" value="ECO:0007669"/>
    <property type="project" value="TreeGrafter"/>
</dbReference>
<dbReference type="InterPro" id="IPR036390">
    <property type="entry name" value="WH_DNA-bd_sf"/>
</dbReference>
<name>A0A286G9F3_9PROT</name>
<keyword evidence="2" id="KW-0238">DNA-binding</keyword>
<evidence type="ECO:0000256" key="2">
    <source>
        <dbReference type="ARBA" id="ARBA00023125"/>
    </source>
</evidence>
<dbReference type="Gene3D" id="3.30.450.40">
    <property type="match status" value="1"/>
</dbReference>
<keyword evidence="3" id="KW-0804">Transcription</keyword>
<evidence type="ECO:0000256" key="3">
    <source>
        <dbReference type="ARBA" id="ARBA00023163"/>
    </source>
</evidence>
<keyword evidence="1" id="KW-0805">Transcription regulation</keyword>
<organism evidence="6 7">
    <name type="scientific">Caenispirillum bisanense</name>
    <dbReference type="NCBI Taxonomy" id="414052"/>
    <lineage>
        <taxon>Bacteria</taxon>
        <taxon>Pseudomonadati</taxon>
        <taxon>Pseudomonadota</taxon>
        <taxon>Alphaproteobacteria</taxon>
        <taxon>Rhodospirillales</taxon>
        <taxon>Novispirillaceae</taxon>
        <taxon>Caenispirillum</taxon>
    </lineage>
</organism>